<dbReference type="PANTHER" id="PTHR23221:SF7">
    <property type="entry name" value="PHOSPHATIDYLINOSITOL-GLYCAN-SPECIFIC PHOSPHOLIPASE D"/>
    <property type="match status" value="1"/>
</dbReference>
<protein>
    <recommendedName>
        <fullName evidence="8">Alpha integrin</fullName>
    </recommendedName>
</protein>
<dbReference type="InterPro" id="IPR000413">
    <property type="entry name" value="Integrin_alpha"/>
</dbReference>
<dbReference type="InterPro" id="IPR015919">
    <property type="entry name" value="Cadherin-like_sf"/>
</dbReference>
<dbReference type="SUPFAM" id="SSF51120">
    <property type="entry name" value="beta-Roll"/>
    <property type="match status" value="1"/>
</dbReference>
<evidence type="ECO:0000313" key="6">
    <source>
        <dbReference type="EMBL" id="CAB5498269.1"/>
    </source>
</evidence>
<dbReference type="RefSeq" id="WP_202762893.1">
    <property type="nucleotide sequence ID" value="NZ_CAESAQ020000046.1"/>
</dbReference>
<keyword evidence="2" id="KW-0677">Repeat</keyword>
<organism evidence="6 7">
    <name type="scientific">Bathymodiolus thermophilus thioautotrophic gill symbiont</name>
    <dbReference type="NCBI Taxonomy" id="2360"/>
    <lineage>
        <taxon>Bacteria</taxon>
        <taxon>Pseudomonadati</taxon>
        <taxon>Pseudomonadota</taxon>
        <taxon>Gammaproteobacteria</taxon>
        <taxon>sulfur-oxidizing symbionts</taxon>
    </lineage>
</organism>
<dbReference type="SUPFAM" id="SSF49313">
    <property type="entry name" value="Cadherin-like"/>
    <property type="match status" value="1"/>
</dbReference>
<dbReference type="Pfam" id="PF00353">
    <property type="entry name" value="HemolysinCabind"/>
    <property type="match status" value="1"/>
</dbReference>
<dbReference type="Proteomes" id="UP000643672">
    <property type="component" value="Unassembled WGS sequence"/>
</dbReference>
<dbReference type="Pfam" id="PF01839">
    <property type="entry name" value="FG-GAP"/>
    <property type="match status" value="7"/>
</dbReference>
<evidence type="ECO:0008006" key="8">
    <source>
        <dbReference type="Google" id="ProtNLM"/>
    </source>
</evidence>
<evidence type="ECO:0000256" key="1">
    <source>
        <dbReference type="ARBA" id="ARBA00022729"/>
    </source>
</evidence>
<evidence type="ECO:0000256" key="5">
    <source>
        <dbReference type="ARBA" id="ARBA00023180"/>
    </source>
</evidence>
<dbReference type="GO" id="GO:0016787">
    <property type="term" value="F:hydrolase activity"/>
    <property type="evidence" value="ECO:0007669"/>
    <property type="project" value="UniProtKB-KW"/>
</dbReference>
<evidence type="ECO:0000256" key="2">
    <source>
        <dbReference type="ARBA" id="ARBA00022737"/>
    </source>
</evidence>
<dbReference type="InterPro" id="IPR001343">
    <property type="entry name" value="Hemolysn_Ca-bd"/>
</dbReference>
<accession>A0A8H8XC09</accession>
<dbReference type="AlphaFoldDB" id="A0A8H8XC09"/>
<evidence type="ECO:0000313" key="7">
    <source>
        <dbReference type="Proteomes" id="UP000643672"/>
    </source>
</evidence>
<dbReference type="PROSITE" id="PS51470">
    <property type="entry name" value="FG_GAP"/>
    <property type="match status" value="2"/>
</dbReference>
<dbReference type="InterPro" id="IPR028994">
    <property type="entry name" value="Integrin_alpha_N"/>
</dbReference>
<evidence type="ECO:0000256" key="4">
    <source>
        <dbReference type="ARBA" id="ARBA00022837"/>
    </source>
</evidence>
<dbReference type="SMART" id="SM00191">
    <property type="entry name" value="Int_alpha"/>
    <property type="match status" value="7"/>
</dbReference>
<dbReference type="SUPFAM" id="SSF69318">
    <property type="entry name" value="Integrin alpha N-terminal domain"/>
    <property type="match status" value="3"/>
</dbReference>
<reference evidence="6 7" key="1">
    <citation type="submission" date="2020-05" db="EMBL/GenBank/DDBJ databases">
        <authorList>
            <person name="Petersen J."/>
            <person name="Sayavedra L."/>
        </authorList>
    </citation>
    <scope>NUCLEOTIDE SEQUENCE [LARGE SCALE GENOMIC DNA]</scope>
    <source>
        <strain evidence="6">B thermophilus SOXS</strain>
    </source>
</reference>
<sequence length="1265" mass="131211">MQIKTQKQITVLQNKAQKVADQLNEEEVAIAKGIQHIQTQTGVVYQLNAENFDAKKLTLIAKKIGDDLEVTLEESVVVFDNYFNVCGTDLSCLVSLPTEDGGLYHIVADAFFTLEDGTQVVYFYGEQSIVATESSAASTKGNQSFFDVINSNIEIVAIVTAVAVVVASSGGSGGSGSDDGDDGDDDNKTLEQPIVQVAEVNATENEAKDENHITVKAELGSKVTITFSANGKTVTKVIESASGNHDKVSALTVDELNTLGDGLISISAVAVKDGVASSAGTGSFTLDTVAPIFDQQPTAINTDINTPITTTIYDAQATDQNGNADEGITYSIKGTNANKFEITANTGVVTYKTMQTSVHIDAITIVATDVAGNESLQNITVAVVNKPTIQVAEVNTTENEAQDENQITIKAEAGSKVTITFSANGKTVIKVIESASGNHDKVSALTIDELNTLGDGLISISAVAVKDGVTSSAGTGSFTLDTVAPIFDQQSTAINMNTHTPIATTIYDAQATDQNGNADEGITYSIKGTNADKFEITADTGVVTYKTIQTSERDDTITIVAADITGNTVEKVVTVSVKNLMRGFTIDGGNGGYASGWSTSSAGDVNGDGLDDLIVSSYLDGTTPDGSRNRSGNSYVVFGKIDETIVDLSAVVSGTGGFVVHGDGKYPGDWSGWSVSSAGDVNGDGLDDLIIGVRNAWGRSPPGEDPRQYSGNSYVVFGKTDGTAVNLSAIGTDGFAIEGATDREQNGFSVSSAGDVNGDGLDDLIVASAYFNKAEGRVYVVFGKTDGVTVDLANIGTSGFVIKGEEVQNWWTGRSVSSAGDVNGDGLDDLIISAYYANHKAGKSYVVFGKIDKNDINLLDIVSGTGGFVINGENDGDLSSCSVSSAGDVNGDGLDDLIVGAHKATSNNKAETGKTYVVFGKTDKNAVNLSTIALGTGGFVINGENAGDWSGWSVSSAGDVNGDGLDDLIIGAKKANSGNGKSYVVFGKANEDSVNLSAIVAGTGGFVINGESVEDESGHSVSSAGDVNGDGLDDLIVGAYLVNHSLQEGKGRSYVVFGKTDTAAVHLADVSAGQGIIGHAIDFQGNQSEYSGTSADELFVAGEGDNILIGNGGTDVFNAGAGNDTIIIDSNNLTKLYSNTLSNNLLARVDGGGDIDTLKLSGSNLRLDLTHIDNGRIQDIEVIDLTGSGDNTLILNLNDLLDISSSTNILKVIGNSGDKVDIELNDNAFVQNSASETKDGITYHVYSNANASTAELWIDQGLGVI</sequence>
<dbReference type="InterPro" id="IPR011049">
    <property type="entry name" value="Serralysin-like_metalloprot_C"/>
</dbReference>
<dbReference type="PANTHER" id="PTHR23221">
    <property type="entry name" value="GLYCOSYLPHOSPHATIDYLINOSITOL PHOSPHOLIPASE D"/>
    <property type="match status" value="1"/>
</dbReference>
<evidence type="ECO:0000256" key="3">
    <source>
        <dbReference type="ARBA" id="ARBA00022801"/>
    </source>
</evidence>
<dbReference type="GO" id="GO:0008305">
    <property type="term" value="C:integrin complex"/>
    <property type="evidence" value="ECO:0007669"/>
    <property type="project" value="InterPro"/>
</dbReference>
<dbReference type="Gene3D" id="2.60.40.60">
    <property type="entry name" value="Cadherins"/>
    <property type="match status" value="1"/>
</dbReference>
<keyword evidence="4" id="KW-0106">Calcium</keyword>
<dbReference type="GO" id="GO:0007155">
    <property type="term" value="P:cell adhesion"/>
    <property type="evidence" value="ECO:0007669"/>
    <property type="project" value="InterPro"/>
</dbReference>
<keyword evidence="3" id="KW-0378">Hydrolase</keyword>
<dbReference type="EMBL" id="CAESAQ020000046">
    <property type="protein sequence ID" value="CAB5498269.1"/>
    <property type="molecule type" value="Genomic_DNA"/>
</dbReference>
<dbReference type="GO" id="GO:0005509">
    <property type="term" value="F:calcium ion binding"/>
    <property type="evidence" value="ECO:0007669"/>
    <property type="project" value="InterPro"/>
</dbReference>
<name>A0A8H8XC09_9GAMM</name>
<dbReference type="Gene3D" id="2.130.10.130">
    <property type="entry name" value="Integrin alpha, N-terminal"/>
    <property type="match status" value="4"/>
</dbReference>
<comment type="caution">
    <text evidence="6">The sequence shown here is derived from an EMBL/GenBank/DDBJ whole genome shotgun (WGS) entry which is preliminary data.</text>
</comment>
<dbReference type="InterPro" id="IPR013517">
    <property type="entry name" value="FG-GAP"/>
</dbReference>
<dbReference type="InterPro" id="IPR013519">
    <property type="entry name" value="Int_alpha_beta-p"/>
</dbReference>
<dbReference type="PRINTS" id="PR01185">
    <property type="entry name" value="INTEGRINA"/>
</dbReference>
<keyword evidence="1" id="KW-0732">Signal</keyword>
<keyword evidence="7" id="KW-1185">Reference proteome</keyword>
<keyword evidence="5" id="KW-0325">Glycoprotein</keyword>
<gene>
    <name evidence="6" type="ORF">THERMOS_818</name>
</gene>
<proteinExistence type="predicted"/>
<dbReference type="CDD" id="cd11304">
    <property type="entry name" value="Cadherin_repeat"/>
    <property type="match status" value="2"/>
</dbReference>